<dbReference type="Proteomes" id="UP001187531">
    <property type="component" value="Unassembled WGS sequence"/>
</dbReference>
<gene>
    <name evidence="1" type="ORF">QYM36_005598</name>
</gene>
<dbReference type="EMBL" id="JAVRJZ010000009">
    <property type="protein sequence ID" value="KAK2718339.1"/>
    <property type="molecule type" value="Genomic_DNA"/>
</dbReference>
<protein>
    <submittedName>
        <fullName evidence="1">Uncharacterized protein</fullName>
    </submittedName>
</protein>
<evidence type="ECO:0000313" key="2">
    <source>
        <dbReference type="Proteomes" id="UP001187531"/>
    </source>
</evidence>
<proteinExistence type="predicted"/>
<evidence type="ECO:0000313" key="1">
    <source>
        <dbReference type="EMBL" id="KAK2718339.1"/>
    </source>
</evidence>
<organism evidence="1 2">
    <name type="scientific">Artemia franciscana</name>
    <name type="common">Brine shrimp</name>
    <name type="synonym">Artemia sanfranciscana</name>
    <dbReference type="NCBI Taxonomy" id="6661"/>
    <lineage>
        <taxon>Eukaryota</taxon>
        <taxon>Metazoa</taxon>
        <taxon>Ecdysozoa</taxon>
        <taxon>Arthropoda</taxon>
        <taxon>Crustacea</taxon>
        <taxon>Branchiopoda</taxon>
        <taxon>Anostraca</taxon>
        <taxon>Artemiidae</taxon>
        <taxon>Artemia</taxon>
    </lineage>
</organism>
<reference evidence="1" key="1">
    <citation type="submission" date="2023-07" db="EMBL/GenBank/DDBJ databases">
        <title>Chromosome-level genome assembly of Artemia franciscana.</title>
        <authorList>
            <person name="Jo E."/>
        </authorList>
    </citation>
    <scope>NUCLEOTIDE SEQUENCE</scope>
    <source>
        <tissue evidence="1">Whole body</tissue>
    </source>
</reference>
<accession>A0AA88HY61</accession>
<name>A0AA88HY61_ARTSF</name>
<sequence length="42" mass="4789">MKADCLSEGHLFQDSTFPADGSQYASQSWLSWFGLERPHVMK</sequence>
<dbReference type="AlphaFoldDB" id="A0AA88HY61"/>
<keyword evidence="2" id="KW-1185">Reference proteome</keyword>
<comment type="caution">
    <text evidence="1">The sequence shown here is derived from an EMBL/GenBank/DDBJ whole genome shotgun (WGS) entry which is preliminary data.</text>
</comment>